<keyword evidence="8" id="KW-0418">Kinase</keyword>
<evidence type="ECO:0000256" key="8">
    <source>
        <dbReference type="ARBA" id="ARBA00022777"/>
    </source>
</evidence>
<keyword evidence="6 13" id="KW-0808">Transferase</keyword>
<sequence>MRVNQEAQANQASNAVLALNSIELNGTATDKAGAIKEAGDLLVASGNVDPSYVDSMYERERSVSTYMGNLLAIPHGTNEAKTLIKQSCISLVRYANGITWNGNPVKFVVGIAGAGDDHLDLLGQIAVVFMDEEGIGKLEAATTAEQIMDVFSDVEL</sequence>
<evidence type="ECO:0000256" key="9">
    <source>
        <dbReference type="ARBA" id="ARBA00029908"/>
    </source>
</evidence>
<dbReference type="OrthoDB" id="9814222at2"/>
<dbReference type="CDD" id="cd00211">
    <property type="entry name" value="PTS_IIA_fru"/>
    <property type="match status" value="1"/>
</dbReference>
<dbReference type="Gene3D" id="3.40.930.10">
    <property type="entry name" value="Mannitol-specific EII, Chain A"/>
    <property type="match status" value="1"/>
</dbReference>
<evidence type="ECO:0000256" key="6">
    <source>
        <dbReference type="ARBA" id="ARBA00022679"/>
    </source>
</evidence>
<keyword evidence="3" id="KW-0813">Transport</keyword>
<gene>
    <name evidence="13" type="primary">mtlF</name>
    <name evidence="13" type="ORF">MPLG2_2329</name>
</gene>
<keyword evidence="4" id="KW-0597">Phosphoprotein</keyword>
<dbReference type="Proteomes" id="UP000238164">
    <property type="component" value="Chromosome 1"/>
</dbReference>
<organism evidence="13 14">
    <name type="scientific">Micropruina glycogenica</name>
    <dbReference type="NCBI Taxonomy" id="75385"/>
    <lineage>
        <taxon>Bacteria</taxon>
        <taxon>Bacillati</taxon>
        <taxon>Actinomycetota</taxon>
        <taxon>Actinomycetes</taxon>
        <taxon>Propionibacteriales</taxon>
        <taxon>Nocardioidaceae</taxon>
        <taxon>Micropruina</taxon>
    </lineage>
</organism>
<name>A0A2N9JIW8_9ACTN</name>
<dbReference type="EMBL" id="LT985188">
    <property type="protein sequence ID" value="SPD87359.1"/>
    <property type="molecule type" value="Genomic_DNA"/>
</dbReference>
<dbReference type="InterPro" id="IPR050893">
    <property type="entry name" value="Sugar_PTS"/>
</dbReference>
<evidence type="ECO:0000256" key="10">
    <source>
        <dbReference type="ARBA" id="ARBA00030956"/>
    </source>
</evidence>
<dbReference type="AlphaFoldDB" id="A0A2N9JIW8"/>
<proteinExistence type="predicted"/>
<keyword evidence="5" id="KW-0762">Sugar transport</keyword>
<evidence type="ECO:0000259" key="12">
    <source>
        <dbReference type="PROSITE" id="PS51094"/>
    </source>
</evidence>
<feature type="domain" description="PTS EIIA type-2" evidence="12">
    <location>
        <begin position="15"/>
        <end position="154"/>
    </location>
</feature>
<dbReference type="PROSITE" id="PS00372">
    <property type="entry name" value="PTS_EIIA_TYPE_2_HIS"/>
    <property type="match status" value="1"/>
</dbReference>
<evidence type="ECO:0000313" key="13">
    <source>
        <dbReference type="EMBL" id="SPD87359.1"/>
    </source>
</evidence>
<evidence type="ECO:0000256" key="4">
    <source>
        <dbReference type="ARBA" id="ARBA00022553"/>
    </source>
</evidence>
<keyword evidence="7" id="KW-0598">Phosphotransferase system</keyword>
<evidence type="ECO:0000256" key="1">
    <source>
        <dbReference type="ARBA" id="ARBA00002434"/>
    </source>
</evidence>
<dbReference type="KEGG" id="mgg:MPLG2_2329"/>
<accession>A0A2N9JIW8</accession>
<dbReference type="GO" id="GO:0090563">
    <property type="term" value="F:protein-phosphocysteine-sugar phosphotransferase activity"/>
    <property type="evidence" value="ECO:0007669"/>
    <property type="project" value="TreeGrafter"/>
</dbReference>
<dbReference type="GO" id="GO:0016301">
    <property type="term" value="F:kinase activity"/>
    <property type="evidence" value="ECO:0007669"/>
    <property type="project" value="UniProtKB-KW"/>
</dbReference>
<evidence type="ECO:0000313" key="14">
    <source>
        <dbReference type="Proteomes" id="UP000238164"/>
    </source>
</evidence>
<keyword evidence="14" id="KW-1185">Reference proteome</keyword>
<dbReference type="GO" id="GO:0009401">
    <property type="term" value="P:phosphoenolpyruvate-dependent sugar phosphotransferase system"/>
    <property type="evidence" value="ECO:0007669"/>
    <property type="project" value="UniProtKB-KW"/>
</dbReference>
<evidence type="ECO:0000256" key="5">
    <source>
        <dbReference type="ARBA" id="ARBA00022597"/>
    </source>
</evidence>
<dbReference type="GO" id="GO:0005886">
    <property type="term" value="C:plasma membrane"/>
    <property type="evidence" value="ECO:0007669"/>
    <property type="project" value="TreeGrafter"/>
</dbReference>
<comment type="function">
    <text evidence="1">The phosphoenolpyruvate-dependent sugar phosphotransferase system (sugar PTS), a major carbohydrate active transport system, catalyzes the phosphorylation of incoming sugar substrates concomitantly with their translocation across the cell membrane. The enzyme II CmtAB PTS system is involved in D-mannitol transport.</text>
</comment>
<dbReference type="Pfam" id="PF00359">
    <property type="entry name" value="PTS_EIIA_2"/>
    <property type="match status" value="1"/>
</dbReference>
<dbReference type="InterPro" id="IPR002178">
    <property type="entry name" value="PTS_EIIA_type-2_dom"/>
</dbReference>
<evidence type="ECO:0000256" key="2">
    <source>
        <dbReference type="ARBA" id="ARBA00014783"/>
    </source>
</evidence>
<reference evidence="13 14" key="1">
    <citation type="submission" date="2018-02" db="EMBL/GenBank/DDBJ databases">
        <authorList>
            <person name="Cohen D.B."/>
            <person name="Kent A.D."/>
        </authorList>
    </citation>
    <scope>NUCLEOTIDE SEQUENCE [LARGE SCALE GENOMIC DNA]</scope>
    <source>
        <strain evidence="13">1</strain>
    </source>
</reference>
<evidence type="ECO:0000256" key="7">
    <source>
        <dbReference type="ARBA" id="ARBA00022683"/>
    </source>
</evidence>
<protein>
    <recommendedName>
        <fullName evidence="2">Mannitol-specific phosphotransferase enzyme IIA component</fullName>
    </recommendedName>
    <alternativeName>
        <fullName evidence="10">EIIA</fullName>
    </alternativeName>
    <alternativeName>
        <fullName evidence="11">EIII</fullName>
    </alternativeName>
    <alternativeName>
        <fullName evidence="9">PTS system mannitol-specific EIIA component</fullName>
    </alternativeName>
</protein>
<evidence type="ECO:0000256" key="3">
    <source>
        <dbReference type="ARBA" id="ARBA00022448"/>
    </source>
</evidence>
<dbReference type="SUPFAM" id="SSF55804">
    <property type="entry name" value="Phoshotransferase/anion transport protein"/>
    <property type="match status" value="1"/>
</dbReference>
<dbReference type="InterPro" id="IPR016152">
    <property type="entry name" value="PTrfase/Anion_transptr"/>
</dbReference>
<dbReference type="PANTHER" id="PTHR30181:SF2">
    <property type="entry name" value="PTS SYSTEM MANNITOL-SPECIFIC EIICBA COMPONENT"/>
    <property type="match status" value="1"/>
</dbReference>
<dbReference type="PROSITE" id="PS51094">
    <property type="entry name" value="PTS_EIIA_TYPE_2"/>
    <property type="match status" value="1"/>
</dbReference>
<dbReference type="PANTHER" id="PTHR30181">
    <property type="entry name" value="MANNITOL PERMEASE IIC COMPONENT"/>
    <property type="match status" value="1"/>
</dbReference>
<evidence type="ECO:0000256" key="11">
    <source>
        <dbReference type="ARBA" id="ARBA00030962"/>
    </source>
</evidence>